<dbReference type="Proteomes" id="UP001165080">
    <property type="component" value="Unassembled WGS sequence"/>
</dbReference>
<evidence type="ECO:0000313" key="2">
    <source>
        <dbReference type="Proteomes" id="UP001165080"/>
    </source>
</evidence>
<reference evidence="1 2" key="1">
    <citation type="journal article" date="2023" name="Commun. Biol.">
        <title>Reorganization of the ancestral sex-determining regions during the evolution of trioecy in Pleodorina starrii.</title>
        <authorList>
            <person name="Takahashi K."/>
            <person name="Suzuki S."/>
            <person name="Kawai-Toyooka H."/>
            <person name="Yamamoto K."/>
            <person name="Hamaji T."/>
            <person name="Ootsuki R."/>
            <person name="Yamaguchi H."/>
            <person name="Kawachi M."/>
            <person name="Higashiyama T."/>
            <person name="Nozaki H."/>
        </authorList>
    </citation>
    <scope>NUCLEOTIDE SEQUENCE [LARGE SCALE GENOMIC DNA]</scope>
    <source>
        <strain evidence="1 2">NIES-4479</strain>
    </source>
</reference>
<gene>
    <name evidence="1" type="primary">PLESTB001652</name>
    <name evidence="1" type="ORF">PLESTB_001093800</name>
</gene>
<comment type="caution">
    <text evidence="1">The sequence shown here is derived from an EMBL/GenBank/DDBJ whole genome shotgun (WGS) entry which is preliminary data.</text>
</comment>
<proteinExistence type="predicted"/>
<dbReference type="EMBL" id="BRXU01000015">
    <property type="protein sequence ID" value="GLC56336.1"/>
    <property type="molecule type" value="Genomic_DNA"/>
</dbReference>
<sequence length="430" mass="47051">MINNQQPIHACQQPEQFSRKDAMLLPHVPLISEISPLCTPTAGTDSATFTSELERHNRNELAALTNFKRQPFNLKGPQRAYLDNLGETPDSHTYMLAYETKEEKEMACKGQVFLITTSSFDIVMEFLPNPLPSHVMEALRAAPELLPTTTDSVPRMAISYTAAEAGLKQILDRSVIVHTTTEQFAAGHAKLNNLPYQGQTLTPLMVFDAKGDVFKMSTPEDDWKPLVFVKQNGQWRPFSAAIPEQRTPTDDGMEHFVIDGIKVLPVDMYAGALALLCYTPSMIPATLSPQPALQIKSTGGSKRVLLTFDLYVPDGPFGRFSGPLDGKTVNGTPTQPNYGHPISNLLIATSVANSQPPDTLLRGELPSSAPAKDVHMKALMPIIAGAMYKLRTAAPYKPPQANAPEEAMSDEEEDGNKAAMDLLEMMMGGQ</sequence>
<protein>
    <submittedName>
        <fullName evidence="1">Uncharacterized protein</fullName>
    </submittedName>
</protein>
<accession>A0A9W6BQ48</accession>
<dbReference type="AlphaFoldDB" id="A0A9W6BQ48"/>
<evidence type="ECO:0000313" key="1">
    <source>
        <dbReference type="EMBL" id="GLC56336.1"/>
    </source>
</evidence>
<keyword evidence="2" id="KW-1185">Reference proteome</keyword>
<name>A0A9W6BQ48_9CHLO</name>
<organism evidence="1 2">
    <name type="scientific">Pleodorina starrii</name>
    <dbReference type="NCBI Taxonomy" id="330485"/>
    <lineage>
        <taxon>Eukaryota</taxon>
        <taxon>Viridiplantae</taxon>
        <taxon>Chlorophyta</taxon>
        <taxon>core chlorophytes</taxon>
        <taxon>Chlorophyceae</taxon>
        <taxon>CS clade</taxon>
        <taxon>Chlamydomonadales</taxon>
        <taxon>Volvocaceae</taxon>
        <taxon>Pleodorina</taxon>
    </lineage>
</organism>